<evidence type="ECO:0000256" key="1">
    <source>
        <dbReference type="ARBA" id="ARBA00004651"/>
    </source>
</evidence>
<protein>
    <recommendedName>
        <fullName evidence="8">Bcr/CflA family efflux transporter</fullName>
    </recommendedName>
</protein>
<evidence type="ECO:0000259" key="10">
    <source>
        <dbReference type="PROSITE" id="PS50850"/>
    </source>
</evidence>
<organism evidence="11 12">
    <name type="scientific">Rhodovarius crocodyli</name>
    <dbReference type="NCBI Taxonomy" id="1979269"/>
    <lineage>
        <taxon>Bacteria</taxon>
        <taxon>Pseudomonadati</taxon>
        <taxon>Pseudomonadota</taxon>
        <taxon>Alphaproteobacteria</taxon>
        <taxon>Acetobacterales</taxon>
        <taxon>Roseomonadaceae</taxon>
        <taxon>Rhodovarius</taxon>
    </lineage>
</organism>
<dbReference type="AlphaFoldDB" id="A0A437MM57"/>
<dbReference type="GO" id="GO:1990961">
    <property type="term" value="P:xenobiotic detoxification by transmembrane export across the plasma membrane"/>
    <property type="evidence" value="ECO:0007669"/>
    <property type="project" value="InterPro"/>
</dbReference>
<dbReference type="PANTHER" id="PTHR23502:SF132">
    <property type="entry name" value="POLYAMINE TRANSPORTER 2-RELATED"/>
    <property type="match status" value="1"/>
</dbReference>
<feature type="transmembrane region" description="Helical" evidence="8">
    <location>
        <begin position="258"/>
        <end position="279"/>
    </location>
</feature>
<feature type="transmembrane region" description="Helical" evidence="8">
    <location>
        <begin position="142"/>
        <end position="163"/>
    </location>
</feature>
<feature type="transmembrane region" description="Helical" evidence="8">
    <location>
        <begin position="86"/>
        <end position="105"/>
    </location>
</feature>
<keyword evidence="3 8" id="KW-0813">Transport</keyword>
<gene>
    <name evidence="11" type="ORF">EOD42_01140</name>
</gene>
<proteinExistence type="inferred from homology"/>
<sequence length="430" mass="45849">MRMRPETTPGGMLTSPRPTSHVPVVYRPPHSRGRGVGAARIAPIVRCVNTLPLILGMLAAFAPLSIDMYLPAMPEMAAALGSDTASAQVTVAAYFLGMACGQIVYGPLMDRHGRKAPLYFGVGLFVLASVACSMAGSLPQMVAFRVLQALGGCAGMVVSRAVVRDVAHLRDPVRLMGRLMLVMGAAPMLAPFLGGLVAHVAGWRAIFLVLACFGGLALAMVAFVLPETLPEERRRRVPFSAVLTDYARLLTDWRMLRPGLTTGFCSGAMFAYISGSPSVLMEVHGIPASQFGIWFGLNAFGLIMMSQFTGKLAEWLTREKLISYLMLILLADAVLLFVASWLGAPFFVIFGCLFVIMACMGIVFPVNTVLAMQHFAPVAGTASAILGTLQFGIGAASGVVMGAWSDGTGMPMASMMVICFTLAALVWFRR</sequence>
<reference evidence="11 12" key="1">
    <citation type="submission" date="2019-01" db="EMBL/GenBank/DDBJ databases">
        <authorList>
            <person name="Chen W.-M."/>
        </authorList>
    </citation>
    <scope>NUCLEOTIDE SEQUENCE [LARGE SCALE GENOMIC DNA]</scope>
    <source>
        <strain evidence="11 12">CCP-6</strain>
    </source>
</reference>
<feature type="transmembrane region" description="Helical" evidence="8">
    <location>
        <begin position="117"/>
        <end position="136"/>
    </location>
</feature>
<feature type="domain" description="Major facilitator superfamily (MFS) profile" evidence="10">
    <location>
        <begin position="51"/>
        <end position="430"/>
    </location>
</feature>
<keyword evidence="4" id="KW-1003">Cell membrane</keyword>
<dbReference type="InterPro" id="IPR004812">
    <property type="entry name" value="Efflux_drug-R_Bcr/CmlA"/>
</dbReference>
<evidence type="ECO:0000256" key="9">
    <source>
        <dbReference type="SAM" id="MobiDB-lite"/>
    </source>
</evidence>
<dbReference type="FunFam" id="1.20.1720.10:FF:000005">
    <property type="entry name" value="Bcr/CflA family efflux transporter"/>
    <property type="match status" value="1"/>
</dbReference>
<keyword evidence="8" id="KW-0997">Cell inner membrane</keyword>
<evidence type="ECO:0000256" key="5">
    <source>
        <dbReference type="ARBA" id="ARBA00022692"/>
    </source>
</evidence>
<dbReference type="GO" id="GO:0005886">
    <property type="term" value="C:plasma membrane"/>
    <property type="evidence" value="ECO:0007669"/>
    <property type="project" value="UniProtKB-SubCell"/>
</dbReference>
<comment type="similarity">
    <text evidence="2 8">Belongs to the major facilitator superfamily. Bcr/CmlA family.</text>
</comment>
<evidence type="ECO:0000256" key="3">
    <source>
        <dbReference type="ARBA" id="ARBA00022448"/>
    </source>
</evidence>
<dbReference type="GO" id="GO:0042910">
    <property type="term" value="F:xenobiotic transmembrane transporter activity"/>
    <property type="evidence" value="ECO:0007669"/>
    <property type="project" value="InterPro"/>
</dbReference>
<dbReference type="EMBL" id="SACL01000001">
    <property type="protein sequence ID" value="RVT98747.1"/>
    <property type="molecule type" value="Genomic_DNA"/>
</dbReference>
<dbReference type="InterPro" id="IPR036259">
    <property type="entry name" value="MFS_trans_sf"/>
</dbReference>
<feature type="transmembrane region" description="Helical" evidence="8">
    <location>
        <begin position="175"/>
        <end position="199"/>
    </location>
</feature>
<feature type="transmembrane region" description="Helical" evidence="8">
    <location>
        <begin position="291"/>
        <end position="309"/>
    </location>
</feature>
<evidence type="ECO:0000256" key="4">
    <source>
        <dbReference type="ARBA" id="ARBA00022475"/>
    </source>
</evidence>
<feature type="transmembrane region" description="Helical" evidence="8">
    <location>
        <begin position="205"/>
        <end position="226"/>
    </location>
</feature>
<feature type="transmembrane region" description="Helical" evidence="8">
    <location>
        <begin position="348"/>
        <end position="370"/>
    </location>
</feature>
<keyword evidence="5 8" id="KW-0812">Transmembrane</keyword>
<feature type="region of interest" description="Disordered" evidence="9">
    <location>
        <begin position="1"/>
        <end position="22"/>
    </location>
</feature>
<accession>A0A437MM57</accession>
<name>A0A437MM57_9PROT</name>
<dbReference type="PROSITE" id="PS50850">
    <property type="entry name" value="MFS"/>
    <property type="match status" value="1"/>
</dbReference>
<dbReference type="Gene3D" id="1.20.1720.10">
    <property type="entry name" value="Multidrug resistance protein D"/>
    <property type="match status" value="1"/>
</dbReference>
<evidence type="ECO:0000256" key="7">
    <source>
        <dbReference type="ARBA" id="ARBA00023136"/>
    </source>
</evidence>
<evidence type="ECO:0000256" key="6">
    <source>
        <dbReference type="ARBA" id="ARBA00022989"/>
    </source>
</evidence>
<dbReference type="SUPFAM" id="SSF103473">
    <property type="entry name" value="MFS general substrate transporter"/>
    <property type="match status" value="1"/>
</dbReference>
<dbReference type="CDD" id="cd17320">
    <property type="entry name" value="MFS_MdfA_MDR_like"/>
    <property type="match status" value="1"/>
</dbReference>
<dbReference type="OrthoDB" id="9800416at2"/>
<dbReference type="Pfam" id="PF07690">
    <property type="entry name" value="MFS_1"/>
    <property type="match status" value="1"/>
</dbReference>
<dbReference type="InterPro" id="IPR020846">
    <property type="entry name" value="MFS_dom"/>
</dbReference>
<dbReference type="InterPro" id="IPR011701">
    <property type="entry name" value="MFS"/>
</dbReference>
<evidence type="ECO:0000313" key="12">
    <source>
        <dbReference type="Proteomes" id="UP000282957"/>
    </source>
</evidence>
<feature type="transmembrane region" description="Helical" evidence="8">
    <location>
        <begin position="321"/>
        <end position="342"/>
    </location>
</feature>
<evidence type="ECO:0000256" key="2">
    <source>
        <dbReference type="ARBA" id="ARBA00006236"/>
    </source>
</evidence>
<keyword evidence="7 8" id="KW-0472">Membrane</keyword>
<keyword evidence="12" id="KW-1185">Reference proteome</keyword>
<comment type="caution">
    <text evidence="11">The sequence shown here is derived from an EMBL/GenBank/DDBJ whole genome shotgun (WGS) entry which is preliminary data.</text>
</comment>
<evidence type="ECO:0000256" key="8">
    <source>
        <dbReference type="RuleBase" id="RU365088"/>
    </source>
</evidence>
<dbReference type="PANTHER" id="PTHR23502">
    <property type="entry name" value="MAJOR FACILITATOR SUPERFAMILY"/>
    <property type="match status" value="1"/>
</dbReference>
<dbReference type="Proteomes" id="UP000282957">
    <property type="component" value="Unassembled WGS sequence"/>
</dbReference>
<feature type="transmembrane region" description="Helical" evidence="8">
    <location>
        <begin position="44"/>
        <end position="66"/>
    </location>
</feature>
<feature type="transmembrane region" description="Helical" evidence="8">
    <location>
        <begin position="410"/>
        <end position="428"/>
    </location>
</feature>
<comment type="subcellular location">
    <subcellularLocation>
        <location evidence="8">Cell inner membrane</location>
        <topology evidence="8">Multi-pass membrane protein</topology>
    </subcellularLocation>
    <subcellularLocation>
        <location evidence="1">Cell membrane</location>
        <topology evidence="1">Multi-pass membrane protein</topology>
    </subcellularLocation>
</comment>
<dbReference type="NCBIfam" id="TIGR00710">
    <property type="entry name" value="efflux_Bcr_CflA"/>
    <property type="match status" value="1"/>
</dbReference>
<keyword evidence="6 8" id="KW-1133">Transmembrane helix</keyword>
<feature type="transmembrane region" description="Helical" evidence="8">
    <location>
        <begin position="382"/>
        <end position="404"/>
    </location>
</feature>
<evidence type="ECO:0000313" key="11">
    <source>
        <dbReference type="EMBL" id="RVT98747.1"/>
    </source>
</evidence>